<organism evidence="1 2">
    <name type="scientific">Macrococcus epidermidis</name>
    <dbReference type="NCBI Taxonomy" id="1902580"/>
    <lineage>
        <taxon>Bacteria</taxon>
        <taxon>Bacillati</taxon>
        <taxon>Bacillota</taxon>
        <taxon>Bacilli</taxon>
        <taxon>Bacillales</taxon>
        <taxon>Staphylococcaceae</taxon>
        <taxon>Macrococcus</taxon>
    </lineage>
</organism>
<dbReference type="Proteomes" id="UP000249808">
    <property type="component" value="Unassembled WGS sequence"/>
</dbReference>
<protein>
    <submittedName>
        <fullName evidence="1">Uncharacterized protein</fullName>
    </submittedName>
</protein>
<proteinExistence type="predicted"/>
<keyword evidence="2" id="KW-1185">Reference proteome</keyword>
<dbReference type="RefSeq" id="WP_111715609.1">
    <property type="nucleotide sequence ID" value="NZ_JBHSSR010000004.1"/>
</dbReference>
<evidence type="ECO:0000313" key="2">
    <source>
        <dbReference type="Proteomes" id="UP000249808"/>
    </source>
</evidence>
<accession>A0A327ZRQ3</accession>
<comment type="caution">
    <text evidence="1">The sequence shown here is derived from an EMBL/GenBank/DDBJ whole genome shotgun (WGS) entry which is preliminary data.</text>
</comment>
<dbReference type="AlphaFoldDB" id="A0A327ZRQ3"/>
<gene>
    <name evidence="1" type="ORF">BHU61_06670</name>
</gene>
<name>A0A327ZRQ3_9STAP</name>
<dbReference type="EMBL" id="PZJH01000002">
    <property type="protein sequence ID" value="RAK44991.1"/>
    <property type="molecule type" value="Genomic_DNA"/>
</dbReference>
<reference evidence="1 2" key="1">
    <citation type="journal article" date="2018" name="Front. Microbiol.">
        <title>Description and Comparative Genomics of Macrococcus caseolyticus subsp. hominis subsp. nov., Macrococcus goetzii sp. nov., Macrococcus epidermidis sp. nov., and Macrococcus bohemicus sp. nov., Novel Macrococci From Human Clinical Material With Virulence Potential and Suspected Uptake of Foreign DNA by Natural Transformation.</title>
        <authorList>
            <person name="Maslanova I."/>
            <person name="Wertheimer Z."/>
            <person name="Sedlacek I."/>
            <person name="Svec P."/>
            <person name="Indrakova A."/>
            <person name="Kovarovic V."/>
            <person name="Schumann P."/>
            <person name="Sproer C."/>
            <person name="Kralova S."/>
            <person name="Sedo O."/>
            <person name="Kristofova L."/>
            <person name="Vrbovska V."/>
            <person name="Fuzik T."/>
            <person name="Petras P."/>
            <person name="Zdrahal Z."/>
            <person name="Ruzickova V."/>
            <person name="Doskar J."/>
            <person name="Pantucek R."/>
        </authorList>
    </citation>
    <scope>NUCLEOTIDE SEQUENCE [LARGE SCALE GENOMIC DNA]</scope>
    <source>
        <strain evidence="1 2">01/688</strain>
    </source>
</reference>
<sequence length="94" mass="10772">MSEGIILLDGLDIRSIDDLITVLHAYKDKDINRDEIMILMDHLKQGMMFWGIDFPHIVISPSCFGMTLEETRQATLIATTKIKELKGENKNEHN</sequence>
<evidence type="ECO:0000313" key="1">
    <source>
        <dbReference type="EMBL" id="RAK44991.1"/>
    </source>
</evidence>